<comment type="similarity">
    <text evidence="1">Belongs to the PET191 family.</text>
</comment>
<dbReference type="GO" id="GO:0005739">
    <property type="term" value="C:mitochondrion"/>
    <property type="evidence" value="ECO:0007669"/>
    <property type="project" value="TreeGrafter"/>
</dbReference>
<dbReference type="AlphaFoldDB" id="A0A4P9YSD3"/>
<dbReference type="OrthoDB" id="282149at2759"/>
<keyword evidence="2" id="KW-1015">Disulfide bond</keyword>
<evidence type="ECO:0000256" key="1">
    <source>
        <dbReference type="ARBA" id="ARBA00007785"/>
    </source>
</evidence>
<keyword evidence="4" id="KW-1185">Reference proteome</keyword>
<dbReference type="EMBL" id="KZ991897">
    <property type="protein sequence ID" value="RKP22615.1"/>
    <property type="molecule type" value="Genomic_DNA"/>
</dbReference>
<dbReference type="GO" id="GO:0033617">
    <property type="term" value="P:mitochondrial respiratory chain complex IV assembly"/>
    <property type="evidence" value="ECO:0007669"/>
    <property type="project" value="TreeGrafter"/>
</dbReference>
<dbReference type="Pfam" id="PF10203">
    <property type="entry name" value="Pet191_N"/>
    <property type="match status" value="1"/>
</dbReference>
<sequence>MPSSCKDIRQELIECLLQSDCVLRQRHSVKECLQDEQLRNTLPERCLTIRKSYYECRRGILDMRTRFRGNGSR</sequence>
<dbReference type="PANTHER" id="PTHR28627:SF1">
    <property type="entry name" value="CYTOCHROME C OXIDASE ASSEMBLY FACTOR 5"/>
    <property type="match status" value="1"/>
</dbReference>
<dbReference type="InterPro" id="IPR018793">
    <property type="entry name" value="Cyt_c_oxidase_assmbl_Pet191"/>
</dbReference>
<protein>
    <submittedName>
        <fullName evidence="3">Cytochrome c oxidase assembly factor 5-like protein</fullName>
    </submittedName>
</protein>
<organism evidence="3 4">
    <name type="scientific">Syncephalis pseudoplumigaleata</name>
    <dbReference type="NCBI Taxonomy" id="1712513"/>
    <lineage>
        <taxon>Eukaryota</taxon>
        <taxon>Fungi</taxon>
        <taxon>Fungi incertae sedis</taxon>
        <taxon>Zoopagomycota</taxon>
        <taxon>Zoopagomycotina</taxon>
        <taxon>Zoopagomycetes</taxon>
        <taxon>Zoopagales</taxon>
        <taxon>Piptocephalidaceae</taxon>
        <taxon>Syncephalis</taxon>
    </lineage>
</organism>
<proteinExistence type="inferred from homology"/>
<evidence type="ECO:0000256" key="2">
    <source>
        <dbReference type="ARBA" id="ARBA00023157"/>
    </source>
</evidence>
<evidence type="ECO:0000313" key="3">
    <source>
        <dbReference type="EMBL" id="RKP22615.1"/>
    </source>
</evidence>
<accession>A0A4P9YSD3</accession>
<dbReference type="Proteomes" id="UP000278143">
    <property type="component" value="Unassembled WGS sequence"/>
</dbReference>
<dbReference type="PANTHER" id="PTHR28627">
    <property type="entry name" value="CYTOCHROME C OXIDASE ASSEMBLY FACTOR 5"/>
    <property type="match status" value="1"/>
</dbReference>
<evidence type="ECO:0000313" key="4">
    <source>
        <dbReference type="Proteomes" id="UP000278143"/>
    </source>
</evidence>
<gene>
    <name evidence="3" type="ORF">SYNPS1DRAFT_19859</name>
</gene>
<reference evidence="4" key="1">
    <citation type="journal article" date="2018" name="Nat. Microbiol.">
        <title>Leveraging single-cell genomics to expand the fungal tree of life.</title>
        <authorList>
            <person name="Ahrendt S.R."/>
            <person name="Quandt C.A."/>
            <person name="Ciobanu D."/>
            <person name="Clum A."/>
            <person name="Salamov A."/>
            <person name="Andreopoulos B."/>
            <person name="Cheng J.F."/>
            <person name="Woyke T."/>
            <person name="Pelin A."/>
            <person name="Henrissat B."/>
            <person name="Reynolds N.K."/>
            <person name="Benny G.L."/>
            <person name="Smith M.E."/>
            <person name="James T.Y."/>
            <person name="Grigoriev I.V."/>
        </authorList>
    </citation>
    <scope>NUCLEOTIDE SEQUENCE [LARGE SCALE GENOMIC DNA]</scope>
    <source>
        <strain evidence="4">Benny S71-1</strain>
    </source>
</reference>
<name>A0A4P9YSD3_9FUNG</name>